<keyword evidence="2" id="KW-1185">Reference proteome</keyword>
<sequence>MSSSLNLPPAPAFQTSFRFLDLPGELRNKIYSIILCTVEPRPPLKLTGFLEAPKDILYIRHSIEPQILRTCRLIYNEASYIMAKTNLFVKITITLPFEEIRPILKVRQLPILPSNQVVLKNLKSFVMSHEIVKRVDDRESPMTPWTFVFLHRDLDRFCDGLANYQYVIKQHDELVSHIITLVDHSQNVPRTSGIYSQKFQEMLIAPYRDKLRGFLRFTIKGAIAEDLAVAAMAQINRPRAEDPELVLSELEELKAKGNDSYGQGDCRMASEHWARALHKMNRLMNGSSGERLREAGGLDFVNRMLALYFDICSNRAQNHLNAMRVHLSDPELVQSYGQSLLNSVHGAQYRVNIEELFPSATWQPSREKLAKLLYRKAVGCRLIGERQFVLEAEDAIETASTILPDDPVLEREKERISLWKRRVTG</sequence>
<dbReference type="InterPro" id="IPR038883">
    <property type="entry name" value="AN11006-like"/>
</dbReference>
<dbReference type="AlphaFoldDB" id="A0A2J6PNJ6"/>
<dbReference type="EMBL" id="KZ613512">
    <property type="protein sequence ID" value="PMD15595.1"/>
    <property type="molecule type" value="Genomic_DNA"/>
</dbReference>
<evidence type="ECO:0000313" key="2">
    <source>
        <dbReference type="Proteomes" id="UP000235672"/>
    </source>
</evidence>
<name>A0A2J6PNJ6_9HELO</name>
<dbReference type="PANTHER" id="PTHR42085">
    <property type="entry name" value="F-BOX DOMAIN-CONTAINING PROTEIN"/>
    <property type="match status" value="1"/>
</dbReference>
<dbReference type="PANTHER" id="PTHR42085:SF2">
    <property type="entry name" value="F-BOX DOMAIN-CONTAINING PROTEIN"/>
    <property type="match status" value="1"/>
</dbReference>
<gene>
    <name evidence="1" type="ORF">NA56DRAFT_332626</name>
</gene>
<proteinExistence type="predicted"/>
<evidence type="ECO:0000313" key="1">
    <source>
        <dbReference type="EMBL" id="PMD15595.1"/>
    </source>
</evidence>
<organism evidence="1 2">
    <name type="scientific">Hyaloscypha hepaticicola</name>
    <dbReference type="NCBI Taxonomy" id="2082293"/>
    <lineage>
        <taxon>Eukaryota</taxon>
        <taxon>Fungi</taxon>
        <taxon>Dikarya</taxon>
        <taxon>Ascomycota</taxon>
        <taxon>Pezizomycotina</taxon>
        <taxon>Leotiomycetes</taxon>
        <taxon>Helotiales</taxon>
        <taxon>Hyaloscyphaceae</taxon>
        <taxon>Hyaloscypha</taxon>
    </lineage>
</organism>
<dbReference type="OrthoDB" id="5229512at2759"/>
<accession>A0A2J6PNJ6</accession>
<dbReference type="Proteomes" id="UP000235672">
    <property type="component" value="Unassembled WGS sequence"/>
</dbReference>
<reference evidence="1 2" key="1">
    <citation type="submission" date="2016-05" db="EMBL/GenBank/DDBJ databases">
        <title>A degradative enzymes factory behind the ericoid mycorrhizal symbiosis.</title>
        <authorList>
            <consortium name="DOE Joint Genome Institute"/>
            <person name="Martino E."/>
            <person name="Morin E."/>
            <person name="Grelet G."/>
            <person name="Kuo A."/>
            <person name="Kohler A."/>
            <person name="Daghino S."/>
            <person name="Barry K."/>
            <person name="Choi C."/>
            <person name="Cichocki N."/>
            <person name="Clum A."/>
            <person name="Copeland A."/>
            <person name="Hainaut M."/>
            <person name="Haridas S."/>
            <person name="Labutti K."/>
            <person name="Lindquist E."/>
            <person name="Lipzen A."/>
            <person name="Khouja H.-R."/>
            <person name="Murat C."/>
            <person name="Ohm R."/>
            <person name="Olson A."/>
            <person name="Spatafora J."/>
            <person name="Veneault-Fourrey C."/>
            <person name="Henrissat B."/>
            <person name="Grigoriev I."/>
            <person name="Martin F."/>
            <person name="Perotto S."/>
        </authorList>
    </citation>
    <scope>NUCLEOTIDE SEQUENCE [LARGE SCALE GENOMIC DNA]</scope>
    <source>
        <strain evidence="1 2">UAMH 7357</strain>
    </source>
</reference>
<protein>
    <submittedName>
        <fullName evidence="1">Uncharacterized protein</fullName>
    </submittedName>
</protein>